<name>A0A1M5SWF0_9BACT</name>
<evidence type="ECO:0000259" key="3">
    <source>
        <dbReference type="PROSITE" id="PS50885"/>
    </source>
</evidence>
<evidence type="ECO:0000313" key="6">
    <source>
        <dbReference type="Proteomes" id="UP000184139"/>
    </source>
</evidence>
<dbReference type="SUPFAM" id="SSF141868">
    <property type="entry name" value="EAL domain-like"/>
    <property type="match status" value="1"/>
</dbReference>
<dbReference type="Pfam" id="PF08448">
    <property type="entry name" value="PAS_4"/>
    <property type="match status" value="1"/>
</dbReference>
<dbReference type="PROSITE" id="PS50887">
    <property type="entry name" value="GGDEF"/>
    <property type="match status" value="1"/>
</dbReference>
<dbReference type="Pfam" id="PF00990">
    <property type="entry name" value="GGDEF"/>
    <property type="match status" value="1"/>
</dbReference>
<dbReference type="Gene3D" id="3.20.20.450">
    <property type="entry name" value="EAL domain"/>
    <property type="match status" value="1"/>
</dbReference>
<dbReference type="STRING" id="1121409.SAMN02745124_00473"/>
<dbReference type="NCBIfam" id="TIGR00229">
    <property type="entry name" value="sensory_box"/>
    <property type="match status" value="1"/>
</dbReference>
<dbReference type="InterPro" id="IPR000014">
    <property type="entry name" value="PAS"/>
</dbReference>
<dbReference type="InterPro" id="IPR013656">
    <property type="entry name" value="PAS_4"/>
</dbReference>
<accession>A0A1M5SWF0</accession>
<dbReference type="GO" id="GO:0003824">
    <property type="term" value="F:catalytic activity"/>
    <property type="evidence" value="ECO:0007669"/>
    <property type="project" value="UniProtKB-ARBA"/>
</dbReference>
<dbReference type="InterPro" id="IPR052155">
    <property type="entry name" value="Biofilm_reg_signaling"/>
</dbReference>
<dbReference type="InterPro" id="IPR035919">
    <property type="entry name" value="EAL_sf"/>
</dbReference>
<dbReference type="Gene3D" id="3.30.70.270">
    <property type="match status" value="1"/>
</dbReference>
<dbReference type="Pfam" id="PF05228">
    <property type="entry name" value="CHASE4"/>
    <property type="match status" value="1"/>
</dbReference>
<evidence type="ECO:0000256" key="1">
    <source>
        <dbReference type="SAM" id="Phobius"/>
    </source>
</evidence>
<feature type="domain" description="EAL" evidence="2">
    <location>
        <begin position="671"/>
        <end position="926"/>
    </location>
</feature>
<dbReference type="SMART" id="SM00052">
    <property type="entry name" value="EAL"/>
    <property type="match status" value="1"/>
</dbReference>
<evidence type="ECO:0000259" key="4">
    <source>
        <dbReference type="PROSITE" id="PS50887"/>
    </source>
</evidence>
<keyword evidence="1" id="KW-1133">Transmembrane helix</keyword>
<dbReference type="CDD" id="cd01948">
    <property type="entry name" value="EAL"/>
    <property type="match status" value="1"/>
</dbReference>
<dbReference type="Gene3D" id="6.10.340.10">
    <property type="match status" value="1"/>
</dbReference>
<evidence type="ECO:0000313" key="5">
    <source>
        <dbReference type="EMBL" id="SHH42826.1"/>
    </source>
</evidence>
<dbReference type="FunFam" id="3.30.70.270:FF:000001">
    <property type="entry name" value="Diguanylate cyclase domain protein"/>
    <property type="match status" value="1"/>
</dbReference>
<dbReference type="NCBIfam" id="TIGR00254">
    <property type="entry name" value="GGDEF"/>
    <property type="match status" value="1"/>
</dbReference>
<keyword evidence="6" id="KW-1185">Reference proteome</keyword>
<dbReference type="EMBL" id="FQXS01000002">
    <property type="protein sequence ID" value="SHH42826.1"/>
    <property type="molecule type" value="Genomic_DNA"/>
</dbReference>
<dbReference type="InterPro" id="IPR001633">
    <property type="entry name" value="EAL_dom"/>
</dbReference>
<feature type="transmembrane region" description="Helical" evidence="1">
    <location>
        <begin position="288"/>
        <end position="307"/>
    </location>
</feature>
<keyword evidence="1" id="KW-0812">Transmembrane</keyword>
<feature type="domain" description="GGDEF" evidence="4">
    <location>
        <begin position="529"/>
        <end position="662"/>
    </location>
</feature>
<dbReference type="CDD" id="cd00130">
    <property type="entry name" value="PAS"/>
    <property type="match status" value="1"/>
</dbReference>
<dbReference type="InterPro" id="IPR035965">
    <property type="entry name" value="PAS-like_dom_sf"/>
</dbReference>
<dbReference type="InterPro" id="IPR029787">
    <property type="entry name" value="Nucleotide_cyclase"/>
</dbReference>
<dbReference type="PROSITE" id="PS50883">
    <property type="entry name" value="EAL"/>
    <property type="match status" value="1"/>
</dbReference>
<dbReference type="GO" id="GO:0016020">
    <property type="term" value="C:membrane"/>
    <property type="evidence" value="ECO:0007669"/>
    <property type="project" value="InterPro"/>
</dbReference>
<dbReference type="SMART" id="SM00091">
    <property type="entry name" value="PAS"/>
    <property type="match status" value="1"/>
</dbReference>
<dbReference type="PANTHER" id="PTHR44757">
    <property type="entry name" value="DIGUANYLATE CYCLASE DGCP"/>
    <property type="match status" value="1"/>
</dbReference>
<dbReference type="InterPro" id="IPR007892">
    <property type="entry name" value="CHASE4"/>
</dbReference>
<proteinExistence type="predicted"/>
<dbReference type="SUPFAM" id="SSF55785">
    <property type="entry name" value="PYP-like sensor domain (PAS domain)"/>
    <property type="match status" value="1"/>
</dbReference>
<evidence type="ECO:0000259" key="2">
    <source>
        <dbReference type="PROSITE" id="PS50883"/>
    </source>
</evidence>
<dbReference type="SMART" id="SM00267">
    <property type="entry name" value="GGDEF"/>
    <property type="match status" value="1"/>
</dbReference>
<dbReference type="Gene3D" id="3.30.450.20">
    <property type="entry name" value="PAS domain"/>
    <property type="match status" value="1"/>
</dbReference>
<dbReference type="InterPro" id="IPR003660">
    <property type="entry name" value="HAMP_dom"/>
</dbReference>
<dbReference type="InterPro" id="IPR043128">
    <property type="entry name" value="Rev_trsase/Diguanyl_cyclase"/>
</dbReference>
<dbReference type="PANTHER" id="PTHR44757:SF2">
    <property type="entry name" value="BIOFILM ARCHITECTURE MAINTENANCE PROTEIN MBAA"/>
    <property type="match status" value="1"/>
</dbReference>
<dbReference type="GO" id="GO:0007165">
    <property type="term" value="P:signal transduction"/>
    <property type="evidence" value="ECO:0007669"/>
    <property type="project" value="InterPro"/>
</dbReference>
<feature type="domain" description="HAMP" evidence="3">
    <location>
        <begin position="309"/>
        <end position="361"/>
    </location>
</feature>
<dbReference type="CDD" id="cd01949">
    <property type="entry name" value="GGDEF"/>
    <property type="match status" value="1"/>
</dbReference>
<organism evidence="5 6">
    <name type="scientific">Desulfofustis glycolicus DSM 9705</name>
    <dbReference type="NCBI Taxonomy" id="1121409"/>
    <lineage>
        <taxon>Bacteria</taxon>
        <taxon>Pseudomonadati</taxon>
        <taxon>Thermodesulfobacteriota</taxon>
        <taxon>Desulfobulbia</taxon>
        <taxon>Desulfobulbales</taxon>
        <taxon>Desulfocapsaceae</taxon>
        <taxon>Desulfofustis</taxon>
    </lineage>
</organism>
<gene>
    <name evidence="5" type="ORF">SAMN02745124_00473</name>
</gene>
<dbReference type="InterPro" id="IPR000160">
    <property type="entry name" value="GGDEF_dom"/>
</dbReference>
<reference evidence="5 6" key="1">
    <citation type="submission" date="2016-11" db="EMBL/GenBank/DDBJ databases">
        <authorList>
            <person name="Jaros S."/>
            <person name="Januszkiewicz K."/>
            <person name="Wedrychowicz H."/>
        </authorList>
    </citation>
    <scope>NUCLEOTIDE SEQUENCE [LARGE SCALE GENOMIC DNA]</scope>
    <source>
        <strain evidence="5 6">DSM 9705</strain>
    </source>
</reference>
<dbReference type="SUPFAM" id="SSF55073">
    <property type="entry name" value="Nucleotide cyclase"/>
    <property type="match status" value="1"/>
</dbReference>
<sequence length="947" mass="106184">MEGGALQAWMPMKLRKSIVLIIFGCFGLLVAVLVISSHGLTYRKFDELEEQIAAANVRRSINAIQGINASLGQLVADWSYWDDSYRFVQEKNQEFIDENLVVDTFEAQQNNLIILFNNRRELVWGANHVSGAEQLSPVPDETLVSLQQLLDDRSINKRQQGFDGIVVLQQEIFVLSCRAVLTTNRQGPSTGWIVMGKKFGPAMLDELEQRTELELEYINLATDTIPPIFPTDLQENRSGGLFPVIEKSETTIRCTGVLADVQGTPVGLLTVDAPRTVYLSGVEASRRLLIVIVAAGVAVGGLILWLLERKILSRIDLLNTQVNSIEQSDPSRFTTLAGRDEISDLSRSIFSMLNKIEQSFNEIRIVQESLSESEERFRSLFMNTGNPMVMVDAEAKIQLANQEFCRSMNNPEEQEVIGRSWNDFFPPEEIERMQRYHQARRRGDASAPRTYEVRYFDLVGRQRCGILTVAMIPGTDSSTVSLLDITDLKQAEEELARKAFYDSLTKLPNQRLFHDRVQQASKRAARAGTQFGVVLLDIDDFKNVNDTLGHHAGDEVLQQIADRLARCVRKSDTIARLGGDEFTLLIEPPGQPECFCRIAEKIIADFSRPYSVQEMEFYLGVSIGIAVYPIAGSNADTLLKNADLAMYESKTKGKNRYHLFTPALNEQAQRRTVIDRFVRNAIAADQFAVFYQAKISLDDGRLRSMEALVRGIDIDGSLVSPGEFLPYAEAHGLIVPIDLFVLRTACRQIADWQQEGLGQLAVAVNISTKHFRKEGFVEEVEHILEEIGLPPAALELEITESALMKEIEQANDSLRRFRDAGISVALDDFGTGYSSLNYLRTLPIQTLKIDRSFINSICDEGKGSLELVTIILSLAAAMRMNVVAEGIETPEQLKLLQRLGCNQGQGYLFSKPLPADEFREFLIRHNRAGNWPDETWFPGSGAVRRSD</sequence>
<keyword evidence="1" id="KW-0472">Membrane</keyword>
<dbReference type="Proteomes" id="UP000184139">
    <property type="component" value="Unassembled WGS sequence"/>
</dbReference>
<feature type="transmembrane region" description="Helical" evidence="1">
    <location>
        <begin position="17"/>
        <end position="35"/>
    </location>
</feature>
<dbReference type="Pfam" id="PF00563">
    <property type="entry name" value="EAL"/>
    <property type="match status" value="1"/>
</dbReference>
<dbReference type="PROSITE" id="PS50885">
    <property type="entry name" value="HAMP"/>
    <property type="match status" value="1"/>
</dbReference>
<protein>
    <submittedName>
        <fullName evidence="5">PAS domain S-box-containing protein/diguanylate cyclase (GGDEF) domain-containing protein</fullName>
    </submittedName>
</protein>
<dbReference type="AlphaFoldDB" id="A0A1M5SWF0"/>